<dbReference type="InterPro" id="IPR025518">
    <property type="entry name" value="DUF4406"/>
</dbReference>
<evidence type="ECO:0000313" key="1">
    <source>
        <dbReference type="EMBL" id="HIR50279.1"/>
    </source>
</evidence>
<dbReference type="SUPFAM" id="SSF52309">
    <property type="entry name" value="N-(deoxy)ribosyltransferase-like"/>
    <property type="match status" value="1"/>
</dbReference>
<dbReference type="Proteomes" id="UP000824239">
    <property type="component" value="Unassembled WGS sequence"/>
</dbReference>
<sequence>MKVYIAGEITGDRNYREKFSCAQEDLEGQGFTVLNPAKLPEGLLSEDYMRICMAMMDSADIVAFLPDYEQSRGAQIEWAWCQYVGKQTMYLESMSFYRAYPKGDDHKTAHIDREALKPCSRCRPQENSLDRFSGHEFLIDDAEIYFYDSEDGWEGEEIRFCPWCGRPLTEEAWAELEKRVRGCN</sequence>
<reference evidence="1" key="2">
    <citation type="journal article" date="2021" name="PeerJ">
        <title>Extensive microbial diversity within the chicken gut microbiome revealed by metagenomics and culture.</title>
        <authorList>
            <person name="Gilroy R."/>
            <person name="Ravi A."/>
            <person name="Getino M."/>
            <person name="Pursley I."/>
            <person name="Horton D.L."/>
            <person name="Alikhan N.F."/>
            <person name="Baker D."/>
            <person name="Gharbi K."/>
            <person name="Hall N."/>
            <person name="Watson M."/>
            <person name="Adriaenssens E.M."/>
            <person name="Foster-Nyarko E."/>
            <person name="Jarju S."/>
            <person name="Secka A."/>
            <person name="Antonio M."/>
            <person name="Oren A."/>
            <person name="Chaudhuri R.R."/>
            <person name="La Ragione R."/>
            <person name="Hildebrand F."/>
            <person name="Pallen M.J."/>
        </authorList>
    </citation>
    <scope>NUCLEOTIDE SEQUENCE</scope>
    <source>
        <strain evidence="1">ChiBcec15-4380</strain>
    </source>
</reference>
<dbReference type="EMBL" id="DVHE01000022">
    <property type="protein sequence ID" value="HIR50279.1"/>
    <property type="molecule type" value="Genomic_DNA"/>
</dbReference>
<dbReference type="Gene3D" id="3.40.50.450">
    <property type="match status" value="1"/>
</dbReference>
<evidence type="ECO:0000313" key="2">
    <source>
        <dbReference type="Proteomes" id="UP000824239"/>
    </source>
</evidence>
<proteinExistence type="predicted"/>
<organism evidence="1 2">
    <name type="scientific">Candidatus Avoscillospira avicola</name>
    <dbReference type="NCBI Taxonomy" id="2840706"/>
    <lineage>
        <taxon>Bacteria</taxon>
        <taxon>Bacillati</taxon>
        <taxon>Bacillota</taxon>
        <taxon>Clostridia</taxon>
        <taxon>Eubacteriales</taxon>
        <taxon>Oscillospiraceae</taxon>
        <taxon>Oscillospiraceae incertae sedis</taxon>
        <taxon>Candidatus Avoscillospira</taxon>
    </lineage>
</organism>
<comment type="caution">
    <text evidence="1">The sequence shown here is derived from an EMBL/GenBank/DDBJ whole genome shotgun (WGS) entry which is preliminary data.</text>
</comment>
<dbReference type="Pfam" id="PF14359">
    <property type="entry name" value="DUF4406"/>
    <property type="match status" value="1"/>
</dbReference>
<protein>
    <submittedName>
        <fullName evidence="1">DUF4406 domain-containing protein</fullName>
    </submittedName>
</protein>
<accession>A0A9D1DGN4</accession>
<dbReference type="AlphaFoldDB" id="A0A9D1DGN4"/>
<gene>
    <name evidence="1" type="ORF">IAA53_03185</name>
</gene>
<reference evidence="1" key="1">
    <citation type="submission" date="2020-10" db="EMBL/GenBank/DDBJ databases">
        <authorList>
            <person name="Gilroy R."/>
        </authorList>
    </citation>
    <scope>NUCLEOTIDE SEQUENCE</scope>
    <source>
        <strain evidence="1">ChiBcec15-4380</strain>
    </source>
</reference>
<name>A0A9D1DGN4_9FIRM</name>